<accession>A0AA40BJW3</accession>
<proteinExistence type="predicted"/>
<dbReference type="Proteomes" id="UP001172159">
    <property type="component" value="Unassembled WGS sequence"/>
</dbReference>
<evidence type="ECO:0000313" key="1">
    <source>
        <dbReference type="EMBL" id="KAK0735512.1"/>
    </source>
</evidence>
<dbReference type="EMBL" id="JAUKTV010000007">
    <property type="protein sequence ID" value="KAK0735512.1"/>
    <property type="molecule type" value="Genomic_DNA"/>
</dbReference>
<reference evidence="1" key="1">
    <citation type="submission" date="2023-06" db="EMBL/GenBank/DDBJ databases">
        <title>Genome-scale phylogeny and comparative genomics of the fungal order Sordariales.</title>
        <authorList>
            <consortium name="Lawrence Berkeley National Laboratory"/>
            <person name="Hensen N."/>
            <person name="Bonometti L."/>
            <person name="Westerberg I."/>
            <person name="Brannstrom I.O."/>
            <person name="Guillou S."/>
            <person name="Cros-Aarteil S."/>
            <person name="Calhoun S."/>
            <person name="Haridas S."/>
            <person name="Kuo A."/>
            <person name="Mondo S."/>
            <person name="Pangilinan J."/>
            <person name="Riley R."/>
            <person name="Labutti K."/>
            <person name="Andreopoulos B."/>
            <person name="Lipzen A."/>
            <person name="Chen C."/>
            <person name="Yanf M."/>
            <person name="Daum C."/>
            <person name="Ng V."/>
            <person name="Clum A."/>
            <person name="Steindorff A."/>
            <person name="Ohm R."/>
            <person name="Martin F."/>
            <person name="Silar P."/>
            <person name="Natvig D."/>
            <person name="Lalanne C."/>
            <person name="Gautier V."/>
            <person name="Ament-Velasquez S.L."/>
            <person name="Kruys A."/>
            <person name="Hutchinson M.I."/>
            <person name="Powell A.J."/>
            <person name="Barry K."/>
            <person name="Miller A.N."/>
            <person name="Grigoriev I.V."/>
            <person name="Debuchy R."/>
            <person name="Gladieux P."/>
            <person name="Thoren M.H."/>
            <person name="Johannesson H."/>
        </authorList>
    </citation>
    <scope>NUCLEOTIDE SEQUENCE</scope>
    <source>
        <strain evidence="1">CBS 540.89</strain>
    </source>
</reference>
<gene>
    <name evidence="1" type="ORF">B0T21DRAFT_367942</name>
</gene>
<dbReference type="AlphaFoldDB" id="A0AA40BJW3"/>
<comment type="caution">
    <text evidence="1">The sequence shown here is derived from an EMBL/GenBank/DDBJ whole genome shotgun (WGS) entry which is preliminary data.</text>
</comment>
<organism evidence="1 2">
    <name type="scientific">Apiosordaria backusii</name>
    <dbReference type="NCBI Taxonomy" id="314023"/>
    <lineage>
        <taxon>Eukaryota</taxon>
        <taxon>Fungi</taxon>
        <taxon>Dikarya</taxon>
        <taxon>Ascomycota</taxon>
        <taxon>Pezizomycotina</taxon>
        <taxon>Sordariomycetes</taxon>
        <taxon>Sordariomycetidae</taxon>
        <taxon>Sordariales</taxon>
        <taxon>Lasiosphaeriaceae</taxon>
        <taxon>Apiosordaria</taxon>
    </lineage>
</organism>
<evidence type="ECO:0000313" key="2">
    <source>
        <dbReference type="Proteomes" id="UP001172159"/>
    </source>
</evidence>
<name>A0AA40BJW3_9PEZI</name>
<protein>
    <submittedName>
        <fullName evidence="1">Uncharacterized protein</fullName>
    </submittedName>
</protein>
<keyword evidence="2" id="KW-1185">Reference proteome</keyword>
<sequence>MGLWVWVGVWVFKCVVELGGCVLCLSLKEDTYCTLPEGWLCVMPRSMPGNGPFIVEQGSGPCLARLLDTCRIGCSRSRRDQYIPVSTIVAFEE</sequence>